<sequence>MARFCPLFSGSSGNSYYIGSGDYGILVDAGKSAKQLTTMLDICGIPLRAVQAVFITHEHSDHINGVRVFASKNRLPVFASPGTLAEMERMGCLNGVAKAVPFPGGGVECAGMYIKAFRTSHDSAESIGYRITTEDGRTLSVATDLGFMSDSVRQAVQGSDLVVLESNHDVGMLQNGPYPYPLKRRILSDTGHLSNESCAQELCGLLKNGTARFFLAHLSKENNTPDLAYQTALCSLTMNGFQSGVDFQLSVAPRENTAGKVTIF</sequence>
<evidence type="ECO:0000313" key="2">
    <source>
        <dbReference type="EMBL" id="RAQ30318.1"/>
    </source>
</evidence>
<dbReference type="Gene3D" id="3.60.15.10">
    <property type="entry name" value="Ribonuclease Z/Hydroxyacylglutathione hydrolase-like"/>
    <property type="match status" value="1"/>
</dbReference>
<dbReference type="SMART" id="SM00849">
    <property type="entry name" value="Lactamase_B"/>
    <property type="match status" value="1"/>
</dbReference>
<keyword evidence="2" id="KW-0378">Hydrolase</keyword>
<dbReference type="PANTHER" id="PTHR47619">
    <property type="entry name" value="METALLO-HYDROLASE YYCJ-RELATED"/>
    <property type="match status" value="1"/>
</dbReference>
<name>A0A328UFN0_9FIRM</name>
<dbReference type="Proteomes" id="UP000249377">
    <property type="component" value="Unassembled WGS sequence"/>
</dbReference>
<comment type="caution">
    <text evidence="2">The sequence shown here is derived from an EMBL/GenBank/DDBJ whole genome shotgun (WGS) entry which is preliminary data.</text>
</comment>
<accession>A0A328UFN0</accession>
<dbReference type="RefSeq" id="WP_112331515.1">
    <property type="nucleotide sequence ID" value="NZ_QLYR01000001.1"/>
</dbReference>
<dbReference type="InterPro" id="IPR036866">
    <property type="entry name" value="RibonucZ/Hydroxyglut_hydro"/>
</dbReference>
<dbReference type="GO" id="GO:0016787">
    <property type="term" value="F:hydrolase activity"/>
    <property type="evidence" value="ECO:0007669"/>
    <property type="project" value="UniProtKB-KW"/>
</dbReference>
<protein>
    <submittedName>
        <fullName evidence="2">MBL fold metallo-hydrolase</fullName>
    </submittedName>
</protein>
<dbReference type="Pfam" id="PF12706">
    <property type="entry name" value="Lactamase_B_2"/>
    <property type="match status" value="1"/>
</dbReference>
<keyword evidence="3" id="KW-1185">Reference proteome</keyword>
<organism evidence="2 3">
    <name type="scientific">Hydrogeniiclostridium mannosilyticum</name>
    <dbReference type="NCBI Taxonomy" id="2764322"/>
    <lineage>
        <taxon>Bacteria</taxon>
        <taxon>Bacillati</taxon>
        <taxon>Bacillota</taxon>
        <taxon>Clostridia</taxon>
        <taxon>Eubacteriales</taxon>
        <taxon>Acutalibacteraceae</taxon>
        <taxon>Hydrogeniiclostridium</taxon>
    </lineage>
</organism>
<dbReference type="AlphaFoldDB" id="A0A328UFN0"/>
<evidence type="ECO:0000313" key="3">
    <source>
        <dbReference type="Proteomes" id="UP000249377"/>
    </source>
</evidence>
<proteinExistence type="predicted"/>
<gene>
    <name evidence="2" type="ORF">DPQ25_02090</name>
</gene>
<dbReference type="SUPFAM" id="SSF56281">
    <property type="entry name" value="Metallo-hydrolase/oxidoreductase"/>
    <property type="match status" value="1"/>
</dbReference>
<dbReference type="EMBL" id="QLYR01000001">
    <property type="protein sequence ID" value="RAQ30318.1"/>
    <property type="molecule type" value="Genomic_DNA"/>
</dbReference>
<reference evidence="2 3" key="1">
    <citation type="submission" date="2018-06" db="EMBL/GenBank/DDBJ databases">
        <title>Noncontiguous genome sequence of Ruminococcaceae bacterium ASD2818.</title>
        <authorList>
            <person name="Chaplin A.V."/>
            <person name="Sokolova S.R."/>
            <person name="Kochetkova T.O."/>
            <person name="Goltsov A.Y."/>
            <person name="Trofimov D.Y."/>
            <person name="Efimov B.A."/>
        </authorList>
    </citation>
    <scope>NUCLEOTIDE SEQUENCE [LARGE SCALE GENOMIC DNA]</scope>
    <source>
        <strain evidence="2 3">ASD2818</strain>
    </source>
</reference>
<dbReference type="InterPro" id="IPR052533">
    <property type="entry name" value="WalJ/YycJ-like"/>
</dbReference>
<feature type="domain" description="Metallo-beta-lactamase" evidence="1">
    <location>
        <begin position="12"/>
        <end position="192"/>
    </location>
</feature>
<dbReference type="InterPro" id="IPR001279">
    <property type="entry name" value="Metallo-B-lactamas"/>
</dbReference>
<dbReference type="PANTHER" id="PTHR47619:SF1">
    <property type="entry name" value="EXODEOXYRIBONUCLEASE WALJ"/>
    <property type="match status" value="1"/>
</dbReference>
<evidence type="ECO:0000259" key="1">
    <source>
        <dbReference type="SMART" id="SM00849"/>
    </source>
</evidence>